<dbReference type="Proteomes" id="UP000004920">
    <property type="component" value="Unassembled WGS sequence"/>
</dbReference>
<evidence type="ECO:0000313" key="1">
    <source>
        <dbReference type="EMBL" id="EEX25933.1"/>
    </source>
</evidence>
<name>D0DT75_LIMFE</name>
<organism evidence="1">
    <name type="scientific">Limosilactobacillus fermentum 28-3-CHN</name>
    <dbReference type="NCBI Taxonomy" id="575599"/>
    <lineage>
        <taxon>Bacteria</taxon>
        <taxon>Bacillati</taxon>
        <taxon>Bacillota</taxon>
        <taxon>Bacilli</taxon>
        <taxon>Lactobacillales</taxon>
        <taxon>Lactobacillaceae</taxon>
        <taxon>Limosilactobacillus</taxon>
    </lineage>
</organism>
<sequence length="110" mass="11211">MSAELATVLALAASTTDEVALVTELDADEETTALEAAALASEVDDVATAEVLLSSTTEEALLVCATATVATADEVTSAFAVTLLRETTPATATAAVMASVFHCFPLLYNL</sequence>
<dbReference type="HOGENOM" id="CLU_2167729_0_0_9"/>
<reference evidence="1" key="1">
    <citation type="submission" date="2009-08" db="EMBL/GenBank/DDBJ databases">
        <title>The Genome Sequence of Lactobacillus fermentum 28-3-CHN.</title>
        <authorList>
            <consortium name="The Broad Institute Genome Sequencing Platform"/>
            <person name="Ward D."/>
            <person name="Feldgarden M."/>
            <person name="Earl A."/>
            <person name="Young S.K."/>
            <person name="Zeng Q."/>
            <person name="Koehrsen M."/>
            <person name="Alvarado L."/>
            <person name="Berlin A."/>
            <person name="Bochicchio J."/>
            <person name="Borenstein D."/>
            <person name="Chapman S.B."/>
            <person name="Chen Z."/>
            <person name="Engels R."/>
            <person name="Freedman E."/>
            <person name="Gellesch M."/>
            <person name="Goldberg J."/>
            <person name="Griggs A."/>
            <person name="Gujja S."/>
            <person name="Heilman E."/>
            <person name="Heiman D."/>
            <person name="Hepburn T."/>
            <person name="Howarth C."/>
            <person name="Jen D."/>
            <person name="Larson L."/>
            <person name="Lewis B."/>
            <person name="Mehta T."/>
            <person name="Park D."/>
            <person name="Pearson M."/>
            <person name="Roberts A."/>
            <person name="Saif S."/>
            <person name="Shea T."/>
            <person name="Shenoy N."/>
            <person name="Sisk P."/>
            <person name="Stolte C."/>
            <person name="Sykes S."/>
            <person name="Thomson T."/>
            <person name="Walk T."/>
            <person name="White J."/>
            <person name="Yandava C."/>
            <person name="Liu Y."/>
            <person name="Xu Q."/>
            <person name="Haas B."/>
            <person name="Nusbaum C."/>
            <person name="Birren B."/>
        </authorList>
    </citation>
    <scope>NUCLEOTIDE SEQUENCE</scope>
    <source>
        <strain evidence="1">28-3-CHN</strain>
    </source>
</reference>
<dbReference type="AlphaFoldDB" id="D0DT75"/>
<dbReference type="EMBL" id="GG704701">
    <property type="protein sequence ID" value="EEX25933.1"/>
    <property type="molecule type" value="Genomic_DNA"/>
</dbReference>
<protein>
    <submittedName>
        <fullName evidence="1">Uncharacterized protein</fullName>
    </submittedName>
</protein>
<accession>D0DT75</accession>
<proteinExistence type="predicted"/>
<gene>
    <name evidence="1" type="ORF">HMPREF0513_00864</name>
</gene>